<dbReference type="Proteomes" id="UP000316429">
    <property type="component" value="Unassembled WGS sequence"/>
</dbReference>
<dbReference type="EMBL" id="VFYP01000007">
    <property type="protein sequence ID" value="TPP04631.1"/>
    <property type="molecule type" value="Genomic_DNA"/>
</dbReference>
<comment type="caution">
    <text evidence="2">The sequence shown here is derived from an EMBL/GenBank/DDBJ whole genome shotgun (WGS) entry which is preliminary data.</text>
</comment>
<dbReference type="AlphaFoldDB" id="A0A504UCM0"/>
<dbReference type="Gene3D" id="3.40.50.2000">
    <property type="entry name" value="Glycogen Phosphorylase B"/>
    <property type="match status" value="2"/>
</dbReference>
<feature type="domain" description="Glycosyl transferase family 1" evidence="1">
    <location>
        <begin position="167"/>
        <end position="316"/>
    </location>
</feature>
<dbReference type="Pfam" id="PF00534">
    <property type="entry name" value="Glycos_transf_1"/>
    <property type="match status" value="1"/>
</dbReference>
<reference evidence="2 3" key="1">
    <citation type="submission" date="2019-06" db="EMBL/GenBank/DDBJ databases">
        <title>Rhizobium sp. CL12 isolated from roots of soybean.</title>
        <authorList>
            <person name="Wang C."/>
        </authorList>
    </citation>
    <scope>NUCLEOTIDE SEQUENCE [LARGE SCALE GENOMIC DNA]</scope>
    <source>
        <strain evidence="2 3">CL12</strain>
    </source>
</reference>
<evidence type="ECO:0000313" key="3">
    <source>
        <dbReference type="Proteomes" id="UP000316429"/>
    </source>
</evidence>
<dbReference type="InterPro" id="IPR001296">
    <property type="entry name" value="Glyco_trans_1"/>
</dbReference>
<dbReference type="CDD" id="cd03801">
    <property type="entry name" value="GT4_PimA-like"/>
    <property type="match status" value="1"/>
</dbReference>
<dbReference type="GO" id="GO:0016740">
    <property type="term" value="F:transferase activity"/>
    <property type="evidence" value="ECO:0007669"/>
    <property type="project" value="UniProtKB-KW"/>
</dbReference>
<evidence type="ECO:0000259" key="1">
    <source>
        <dbReference type="Pfam" id="PF00534"/>
    </source>
</evidence>
<gene>
    <name evidence="2" type="ORF">FJQ55_22230</name>
</gene>
<organism evidence="2 3">
    <name type="scientific">Rhizobium glycinendophyticum</name>
    <dbReference type="NCBI Taxonomy" id="2589807"/>
    <lineage>
        <taxon>Bacteria</taxon>
        <taxon>Pseudomonadati</taxon>
        <taxon>Pseudomonadota</taxon>
        <taxon>Alphaproteobacteria</taxon>
        <taxon>Hyphomicrobiales</taxon>
        <taxon>Rhizobiaceae</taxon>
        <taxon>Rhizobium/Agrobacterium group</taxon>
        <taxon>Rhizobium</taxon>
    </lineage>
</organism>
<name>A0A504UCM0_9HYPH</name>
<evidence type="ECO:0000313" key="2">
    <source>
        <dbReference type="EMBL" id="TPP04631.1"/>
    </source>
</evidence>
<dbReference type="PANTHER" id="PTHR12526">
    <property type="entry name" value="GLYCOSYLTRANSFERASE"/>
    <property type="match status" value="1"/>
</dbReference>
<accession>A0A504UCM0</accession>
<dbReference type="RefSeq" id="WP_140832160.1">
    <property type="nucleotide sequence ID" value="NZ_VFYP01000007.1"/>
</dbReference>
<keyword evidence="3" id="KW-1185">Reference proteome</keyword>
<protein>
    <submittedName>
        <fullName evidence="2">Glycosyltransferase family 4 protein</fullName>
    </submittedName>
</protein>
<proteinExistence type="predicted"/>
<sequence>MSLDITFAYPGDLALKTGGYGYDRKLIEGLEALGWKVELLSLGDGFPSPSPEVLKEAERSLSALPDDALLLIDGLAFGVLDAWASREASRLRLAILVHHPLALETGLSQEERLIFTERERRALSHAAQIFVTSAMTARELVAGYDVDPQRLTIALPGTDRLGLAPRRGDPPMILSVGTLTRRKGHDVLVRALKQIESLPWQACIVGAGTLDPRTADALENLILSEGLSNRIKLAGEVEDTRLEMLNADIFALASRYEGYGMVFAEALSHGLPIVGCATGAVPDVVPEEAGILVPVDDVDAFTDALRRLLADPHLRDEKAQGSALAGEQLPTWAHTAAIFSSRLQDLT</sequence>
<keyword evidence="2" id="KW-0808">Transferase</keyword>
<dbReference type="SUPFAM" id="SSF53756">
    <property type="entry name" value="UDP-Glycosyltransferase/glycogen phosphorylase"/>
    <property type="match status" value="1"/>
</dbReference>
<dbReference type="OrthoDB" id="9781738at2"/>